<dbReference type="PRINTS" id="PR00599">
    <property type="entry name" value="MAPEPTIDASE"/>
</dbReference>
<dbReference type="Pfam" id="PF01321">
    <property type="entry name" value="Creatinase_N"/>
    <property type="match status" value="1"/>
</dbReference>
<evidence type="ECO:0000259" key="4">
    <source>
        <dbReference type="Pfam" id="PF01321"/>
    </source>
</evidence>
<dbReference type="PANTHER" id="PTHR46112">
    <property type="entry name" value="AMINOPEPTIDASE"/>
    <property type="match status" value="1"/>
</dbReference>
<evidence type="ECO:0000313" key="5">
    <source>
        <dbReference type="EMBL" id="HHS02181.1"/>
    </source>
</evidence>
<dbReference type="SUPFAM" id="SSF53092">
    <property type="entry name" value="Creatinase/prolidase N-terminal domain"/>
    <property type="match status" value="1"/>
</dbReference>
<dbReference type="GO" id="GO:0046872">
    <property type="term" value="F:metal ion binding"/>
    <property type="evidence" value="ECO:0007669"/>
    <property type="project" value="UniProtKB-KW"/>
</dbReference>
<organism evidence="5">
    <name type="scientific">Caldicellulosiruptor owensensis</name>
    <dbReference type="NCBI Taxonomy" id="55205"/>
    <lineage>
        <taxon>Bacteria</taxon>
        <taxon>Bacillati</taxon>
        <taxon>Bacillota</taxon>
        <taxon>Bacillota incertae sedis</taxon>
        <taxon>Caldicellulosiruptorales</taxon>
        <taxon>Caldicellulosiruptoraceae</taxon>
        <taxon>Caldicellulosiruptor</taxon>
    </lineage>
</organism>
<dbReference type="InterPro" id="IPR000994">
    <property type="entry name" value="Pept_M24"/>
</dbReference>
<reference evidence="5" key="1">
    <citation type="journal article" date="2020" name="mSystems">
        <title>Genome- and Community-Level Interaction Insights into Carbon Utilization and Element Cycling Functions of Hydrothermarchaeota in Hydrothermal Sediment.</title>
        <authorList>
            <person name="Zhou Z."/>
            <person name="Liu Y."/>
            <person name="Xu W."/>
            <person name="Pan J."/>
            <person name="Luo Z.H."/>
            <person name="Li M."/>
        </authorList>
    </citation>
    <scope>NUCLEOTIDE SEQUENCE [LARGE SCALE GENOMIC DNA]</scope>
    <source>
        <strain evidence="5">SpSt-102</strain>
    </source>
</reference>
<feature type="domain" description="Peptidase M24" evidence="3">
    <location>
        <begin position="135"/>
        <end position="337"/>
    </location>
</feature>
<feature type="domain" description="Creatinase N-terminal" evidence="4">
    <location>
        <begin position="12"/>
        <end position="128"/>
    </location>
</feature>
<dbReference type="GO" id="GO:0004177">
    <property type="term" value="F:aminopeptidase activity"/>
    <property type="evidence" value="ECO:0007669"/>
    <property type="project" value="UniProtKB-KW"/>
</dbReference>
<dbReference type="InterPro" id="IPR029149">
    <property type="entry name" value="Creatin/AminoP/Spt16_N"/>
</dbReference>
<dbReference type="AlphaFoldDB" id="A0A7C5Z7N4"/>
<name>A0A7C5Z7N4_9FIRM</name>
<accession>A0A7C5Z7N4</accession>
<dbReference type="InterPro" id="IPR001714">
    <property type="entry name" value="Pept_M24_MAP"/>
</dbReference>
<dbReference type="CDD" id="cd01092">
    <property type="entry name" value="APP-like"/>
    <property type="match status" value="1"/>
</dbReference>
<keyword evidence="5" id="KW-0645">Protease</keyword>
<comment type="caution">
    <text evidence="5">The sequence shown here is derived from an EMBL/GenBank/DDBJ whole genome shotgun (WGS) entry which is preliminary data.</text>
</comment>
<dbReference type="SUPFAM" id="SSF55920">
    <property type="entry name" value="Creatinase/aminopeptidase"/>
    <property type="match status" value="1"/>
</dbReference>
<dbReference type="Gene3D" id="3.90.230.10">
    <property type="entry name" value="Creatinase/methionine aminopeptidase superfamily"/>
    <property type="match status" value="1"/>
</dbReference>
<dbReference type="Pfam" id="PF00557">
    <property type="entry name" value="Peptidase_M24"/>
    <property type="match status" value="1"/>
</dbReference>
<proteinExistence type="predicted"/>
<dbReference type="GO" id="GO:0008235">
    <property type="term" value="F:metalloexopeptidase activity"/>
    <property type="evidence" value="ECO:0007669"/>
    <property type="project" value="UniProtKB-ARBA"/>
</dbReference>
<gene>
    <name evidence="5" type="ORF">ENL71_06740</name>
</gene>
<dbReference type="PROSITE" id="PS00491">
    <property type="entry name" value="PROLINE_PEPTIDASE"/>
    <property type="match status" value="1"/>
</dbReference>
<evidence type="ECO:0000256" key="2">
    <source>
        <dbReference type="ARBA" id="ARBA00022801"/>
    </source>
</evidence>
<protein>
    <submittedName>
        <fullName evidence="5">Aminopeptidase P family protein</fullName>
    </submittedName>
</protein>
<sequence>MVSTRIEKVFKRDESIEAVFVSKKENVRYLSNFKGDESFLLVTREGAKYLLTDFRYTEQAKKEATEFEVIDCKGKLYDTIKDLMVSHNISKLFIEGYHLPFSFVSSMKEKLEDRVCVLSFSLDELRSVKDHEEIEKIKKAVEITDRAFEHILKFIKPGISENDVVAELNYFILKNGAKGFSFEPIVASGKRSSLPHGVATDKKIEAGDTVTIDFGCNFDGYMSDMTRTVFVGKVENQMVKIYHIVKEAQQKAEEFIEEGLKANEVDRIARDYIGSFGYMEKFGHSLGHGVGLEIHELPRLSPKSEMVLEENMVVTIEPGIYIEDFGGVRIEDIVVVKSGGCEILTKSSKELIVI</sequence>
<dbReference type="Gene3D" id="3.40.350.10">
    <property type="entry name" value="Creatinase/prolidase N-terminal domain"/>
    <property type="match status" value="1"/>
</dbReference>
<evidence type="ECO:0000256" key="1">
    <source>
        <dbReference type="ARBA" id="ARBA00022723"/>
    </source>
</evidence>
<dbReference type="EMBL" id="DRUZ01000082">
    <property type="protein sequence ID" value="HHS02181.1"/>
    <property type="molecule type" value="Genomic_DNA"/>
</dbReference>
<keyword evidence="2" id="KW-0378">Hydrolase</keyword>
<keyword evidence="5" id="KW-0031">Aminopeptidase</keyword>
<dbReference type="InterPro" id="IPR050659">
    <property type="entry name" value="Peptidase_M24B"/>
</dbReference>
<dbReference type="PANTHER" id="PTHR46112:SF3">
    <property type="entry name" value="AMINOPEPTIDASE YPDF"/>
    <property type="match status" value="1"/>
</dbReference>
<keyword evidence="1" id="KW-0479">Metal-binding</keyword>
<dbReference type="InterPro" id="IPR036005">
    <property type="entry name" value="Creatinase/aminopeptidase-like"/>
</dbReference>
<evidence type="ECO:0000259" key="3">
    <source>
        <dbReference type="Pfam" id="PF00557"/>
    </source>
</evidence>
<dbReference type="InterPro" id="IPR000587">
    <property type="entry name" value="Creatinase_N"/>
</dbReference>
<dbReference type="InterPro" id="IPR001131">
    <property type="entry name" value="Peptidase_M24B_aminopep-P_CS"/>
</dbReference>